<dbReference type="EMBL" id="GBRH01243955">
    <property type="protein sequence ID" value="JAD53940.1"/>
    <property type="molecule type" value="Transcribed_RNA"/>
</dbReference>
<name>A0A0A9AYD1_ARUDO</name>
<proteinExistence type="predicted"/>
<accession>A0A0A9AYD1</accession>
<dbReference type="PANTHER" id="PTHR33699">
    <property type="entry name" value="EXPRESSED PROTEIN"/>
    <property type="match status" value="1"/>
</dbReference>
<protein>
    <submittedName>
        <fullName evidence="1">Uncharacterized protein</fullName>
    </submittedName>
</protein>
<dbReference type="AlphaFoldDB" id="A0A0A9AYD1"/>
<organism evidence="1">
    <name type="scientific">Arundo donax</name>
    <name type="common">Giant reed</name>
    <name type="synonym">Donax arundinaceus</name>
    <dbReference type="NCBI Taxonomy" id="35708"/>
    <lineage>
        <taxon>Eukaryota</taxon>
        <taxon>Viridiplantae</taxon>
        <taxon>Streptophyta</taxon>
        <taxon>Embryophyta</taxon>
        <taxon>Tracheophyta</taxon>
        <taxon>Spermatophyta</taxon>
        <taxon>Magnoliopsida</taxon>
        <taxon>Liliopsida</taxon>
        <taxon>Poales</taxon>
        <taxon>Poaceae</taxon>
        <taxon>PACMAD clade</taxon>
        <taxon>Arundinoideae</taxon>
        <taxon>Arundineae</taxon>
        <taxon>Arundo</taxon>
    </lineage>
</organism>
<reference evidence="1" key="1">
    <citation type="submission" date="2014-09" db="EMBL/GenBank/DDBJ databases">
        <authorList>
            <person name="Magalhaes I.L.F."/>
            <person name="Oliveira U."/>
            <person name="Santos F.R."/>
            <person name="Vidigal T.H.D.A."/>
            <person name="Brescovit A.D."/>
            <person name="Santos A.J."/>
        </authorList>
    </citation>
    <scope>NUCLEOTIDE SEQUENCE</scope>
    <source>
        <tissue evidence="1">Shoot tissue taken approximately 20 cm above the soil surface</tissue>
    </source>
</reference>
<sequence>MARAPPKGARRVVRPVDEDLYQVPPPDSVYGHARRKRATRSLWMGCLGLNCVT</sequence>
<dbReference type="PANTHER" id="PTHR33699:SF1">
    <property type="entry name" value="OS12G0418200 PROTEIN"/>
    <property type="match status" value="1"/>
</dbReference>
<evidence type="ECO:0000313" key="1">
    <source>
        <dbReference type="EMBL" id="JAD53940.1"/>
    </source>
</evidence>
<reference evidence="1" key="2">
    <citation type="journal article" date="2015" name="Data Brief">
        <title>Shoot transcriptome of the giant reed, Arundo donax.</title>
        <authorList>
            <person name="Barrero R.A."/>
            <person name="Guerrero F.D."/>
            <person name="Moolhuijzen P."/>
            <person name="Goolsby J.A."/>
            <person name="Tidwell J."/>
            <person name="Bellgard S.E."/>
            <person name="Bellgard M.I."/>
        </authorList>
    </citation>
    <scope>NUCLEOTIDE SEQUENCE</scope>
    <source>
        <tissue evidence="1">Shoot tissue taken approximately 20 cm above the soil surface</tissue>
    </source>
</reference>